<comment type="catalytic activity">
    <reaction evidence="8">
        <text>2 GTP = 3',3'-c-di-GMP + 2 diphosphate</text>
        <dbReference type="Rhea" id="RHEA:24898"/>
        <dbReference type="ChEBI" id="CHEBI:33019"/>
        <dbReference type="ChEBI" id="CHEBI:37565"/>
        <dbReference type="ChEBI" id="CHEBI:58805"/>
        <dbReference type="EC" id="2.7.7.65"/>
    </reaction>
</comment>
<comment type="subcellular location">
    <subcellularLocation>
        <location evidence="2">Cell membrane</location>
        <topology evidence="2">Multi-pass membrane protein</topology>
    </subcellularLocation>
</comment>
<comment type="cofactor">
    <cofactor evidence="1">
        <name>Mg(2+)</name>
        <dbReference type="ChEBI" id="CHEBI:18420"/>
    </cofactor>
</comment>
<evidence type="ECO:0000256" key="6">
    <source>
        <dbReference type="ARBA" id="ARBA00022989"/>
    </source>
</evidence>
<keyword evidence="4" id="KW-1003">Cell membrane</keyword>
<evidence type="ECO:0000256" key="4">
    <source>
        <dbReference type="ARBA" id="ARBA00022475"/>
    </source>
</evidence>
<dbReference type="SUPFAM" id="SSF55073">
    <property type="entry name" value="Nucleotide cyclase"/>
    <property type="match status" value="1"/>
</dbReference>
<dbReference type="Pfam" id="PF00990">
    <property type="entry name" value="GGDEF"/>
    <property type="match status" value="1"/>
</dbReference>
<dbReference type="Pfam" id="PF02743">
    <property type="entry name" value="dCache_1"/>
    <property type="match status" value="1"/>
</dbReference>
<keyword evidence="6 9" id="KW-1133">Transmembrane helix</keyword>
<proteinExistence type="predicted"/>
<keyword evidence="12" id="KW-1185">Reference proteome</keyword>
<comment type="caution">
    <text evidence="11">The sequence shown here is derived from an EMBL/GenBank/DDBJ whole genome shotgun (WGS) entry which is preliminary data.</text>
</comment>
<dbReference type="InterPro" id="IPR029151">
    <property type="entry name" value="Sensor-like_sf"/>
</dbReference>
<evidence type="ECO:0000256" key="9">
    <source>
        <dbReference type="SAM" id="Phobius"/>
    </source>
</evidence>
<dbReference type="SUPFAM" id="SSF103190">
    <property type="entry name" value="Sensory domain-like"/>
    <property type="match status" value="1"/>
</dbReference>
<reference evidence="11" key="1">
    <citation type="submission" date="2017-08" db="EMBL/GenBank/DDBJ databases">
        <authorList>
            <person name="Imhoff J.F."/>
            <person name="Rahn T."/>
            <person name="Kuenzel S."/>
            <person name="Neulinger S.C."/>
        </authorList>
    </citation>
    <scope>NUCLEOTIDE SEQUENCE</scope>
    <source>
        <strain evidence="11">DSM 11080</strain>
    </source>
</reference>
<protein>
    <recommendedName>
        <fullName evidence="3">diguanylate cyclase</fullName>
        <ecNumber evidence="3">2.7.7.65</ecNumber>
    </recommendedName>
</protein>
<dbReference type="GO" id="GO:0052621">
    <property type="term" value="F:diguanylate cyclase activity"/>
    <property type="evidence" value="ECO:0007669"/>
    <property type="project" value="UniProtKB-EC"/>
</dbReference>
<evidence type="ECO:0000313" key="12">
    <source>
        <dbReference type="Proteomes" id="UP001296776"/>
    </source>
</evidence>
<gene>
    <name evidence="11" type="ORF">CKO40_15755</name>
</gene>
<name>A0AAJ0U7L7_9GAMM</name>
<dbReference type="InterPro" id="IPR043128">
    <property type="entry name" value="Rev_trsase/Diguanyl_cyclase"/>
</dbReference>
<dbReference type="EC" id="2.7.7.65" evidence="3"/>
<dbReference type="SMART" id="SM00267">
    <property type="entry name" value="GGDEF"/>
    <property type="match status" value="1"/>
</dbReference>
<dbReference type="Proteomes" id="UP001296776">
    <property type="component" value="Unassembled WGS sequence"/>
</dbReference>
<dbReference type="InterPro" id="IPR000160">
    <property type="entry name" value="GGDEF_dom"/>
</dbReference>
<dbReference type="CDD" id="cd01949">
    <property type="entry name" value="GGDEF"/>
    <property type="match status" value="1"/>
</dbReference>
<organism evidence="11 12">
    <name type="scientific">Halochromatium glycolicum</name>
    <dbReference type="NCBI Taxonomy" id="85075"/>
    <lineage>
        <taxon>Bacteria</taxon>
        <taxon>Pseudomonadati</taxon>
        <taxon>Pseudomonadota</taxon>
        <taxon>Gammaproteobacteria</taxon>
        <taxon>Chromatiales</taxon>
        <taxon>Chromatiaceae</taxon>
        <taxon>Halochromatium</taxon>
    </lineage>
</organism>
<feature type="transmembrane region" description="Helical" evidence="9">
    <location>
        <begin position="295"/>
        <end position="317"/>
    </location>
</feature>
<dbReference type="Gene3D" id="3.30.450.20">
    <property type="entry name" value="PAS domain"/>
    <property type="match status" value="1"/>
</dbReference>
<feature type="domain" description="GGDEF" evidence="10">
    <location>
        <begin position="358"/>
        <end position="488"/>
    </location>
</feature>
<dbReference type="CDD" id="cd18773">
    <property type="entry name" value="PDC1_HK_sensor"/>
    <property type="match status" value="1"/>
</dbReference>
<evidence type="ECO:0000256" key="5">
    <source>
        <dbReference type="ARBA" id="ARBA00022692"/>
    </source>
</evidence>
<dbReference type="GO" id="GO:0005886">
    <property type="term" value="C:plasma membrane"/>
    <property type="evidence" value="ECO:0007669"/>
    <property type="project" value="UniProtKB-SubCell"/>
</dbReference>
<dbReference type="PANTHER" id="PTHR45138">
    <property type="entry name" value="REGULATORY COMPONENTS OF SENSORY TRANSDUCTION SYSTEM"/>
    <property type="match status" value="1"/>
</dbReference>
<dbReference type="RefSeq" id="WP_200347283.1">
    <property type="nucleotide sequence ID" value="NZ_NRSJ01000031.1"/>
</dbReference>
<evidence type="ECO:0000259" key="10">
    <source>
        <dbReference type="PROSITE" id="PS50887"/>
    </source>
</evidence>
<evidence type="ECO:0000256" key="3">
    <source>
        <dbReference type="ARBA" id="ARBA00012528"/>
    </source>
</evidence>
<evidence type="ECO:0000256" key="8">
    <source>
        <dbReference type="ARBA" id="ARBA00034247"/>
    </source>
</evidence>
<dbReference type="Gene3D" id="3.30.70.270">
    <property type="match status" value="1"/>
</dbReference>
<evidence type="ECO:0000256" key="7">
    <source>
        <dbReference type="ARBA" id="ARBA00023136"/>
    </source>
</evidence>
<dbReference type="NCBIfam" id="TIGR00254">
    <property type="entry name" value="GGDEF"/>
    <property type="match status" value="1"/>
</dbReference>
<dbReference type="PROSITE" id="PS50887">
    <property type="entry name" value="GGDEF"/>
    <property type="match status" value="1"/>
</dbReference>
<keyword evidence="7 9" id="KW-0472">Membrane</keyword>
<dbReference type="EMBL" id="NRSJ01000031">
    <property type="protein sequence ID" value="MBK1705972.1"/>
    <property type="molecule type" value="Genomic_DNA"/>
</dbReference>
<keyword evidence="5 9" id="KW-0812">Transmembrane</keyword>
<evidence type="ECO:0000256" key="1">
    <source>
        <dbReference type="ARBA" id="ARBA00001946"/>
    </source>
</evidence>
<reference evidence="11" key="2">
    <citation type="journal article" date="2020" name="Microorganisms">
        <title>Osmotic Adaptation and Compatible Solute Biosynthesis of Phototrophic Bacteria as Revealed from Genome Analyses.</title>
        <authorList>
            <person name="Imhoff J.F."/>
            <person name="Rahn T."/>
            <person name="Kunzel S."/>
            <person name="Keller A."/>
            <person name="Neulinger S.C."/>
        </authorList>
    </citation>
    <scope>NUCLEOTIDE SEQUENCE</scope>
    <source>
        <strain evidence="11">DSM 11080</strain>
    </source>
</reference>
<dbReference type="InterPro" id="IPR050469">
    <property type="entry name" value="Diguanylate_Cyclase"/>
</dbReference>
<accession>A0AAJ0U7L7</accession>
<dbReference type="InterPro" id="IPR033479">
    <property type="entry name" value="dCache_1"/>
</dbReference>
<dbReference type="PANTHER" id="PTHR45138:SF9">
    <property type="entry name" value="DIGUANYLATE CYCLASE DGCM-RELATED"/>
    <property type="match status" value="1"/>
</dbReference>
<sequence length="488" mass="54976">MPARERPRMRLGHDKRLPLTLGVILVVGFLSVNLYSFTVSSNAVREMLVQNTLPLTSNNIYSEIQASLLRPIYVSSLMAHDTFLIDWMAQGERDTDQVIRYLQAIQQKYEVFSAFVVSALTLRYYHHDGVLKTLSEDSKKDQWFFTMVPHPNAYRVDIDTNEADDNQLTIFINHKIIDTDGRFIGVTGVGLDVANMSQLIADYKARYDRDIYFVDRRGIIQSHADERLIGTADIHERAGISAIADQILSGEQGSLVYSGDRGPVFLRYRFIPELDWYLLVEQGERAAVARLRTAFYHNLAAGAVVTLIVLLISTYTVRRFHERLARMATIDRLSGLYNREAFEALFARASASARRYGQPLSLILFDIDLFKHINDQHGHLAGDRVIEQVAQLVQRGRRANDLLARWGGDEFVLLLADCDLAAAHRLADGLRQAVSDAIVVPECNRPLTLSLGIAAYHQNDTLDELLGRADEQLYRAKAAGRNRVASGA</sequence>
<dbReference type="InterPro" id="IPR029787">
    <property type="entry name" value="Nucleotide_cyclase"/>
</dbReference>
<evidence type="ECO:0000313" key="11">
    <source>
        <dbReference type="EMBL" id="MBK1705972.1"/>
    </source>
</evidence>
<dbReference type="CDD" id="cd12912">
    <property type="entry name" value="PDC2_MCP_like"/>
    <property type="match status" value="1"/>
</dbReference>
<dbReference type="FunFam" id="3.30.70.270:FF:000001">
    <property type="entry name" value="Diguanylate cyclase domain protein"/>
    <property type="match status" value="1"/>
</dbReference>
<dbReference type="AlphaFoldDB" id="A0AAJ0U7L7"/>
<evidence type="ECO:0000256" key="2">
    <source>
        <dbReference type="ARBA" id="ARBA00004651"/>
    </source>
</evidence>